<dbReference type="Pfam" id="PF02325">
    <property type="entry name" value="CCB3_YggT"/>
    <property type="match status" value="1"/>
</dbReference>
<dbReference type="GO" id="GO:0016020">
    <property type="term" value="C:membrane"/>
    <property type="evidence" value="ECO:0007669"/>
    <property type="project" value="InterPro"/>
</dbReference>
<dbReference type="RefSeq" id="WP_171242361.1">
    <property type="nucleotide sequence ID" value="NZ_JABEPQ010000001.1"/>
</dbReference>
<feature type="transmembrane region" description="Helical" evidence="1">
    <location>
        <begin position="74"/>
        <end position="94"/>
    </location>
</feature>
<dbReference type="AlphaFoldDB" id="A0A849HFD8"/>
<evidence type="ECO:0000256" key="1">
    <source>
        <dbReference type="SAM" id="Phobius"/>
    </source>
</evidence>
<evidence type="ECO:0000313" key="3">
    <source>
        <dbReference type="Proteomes" id="UP000588586"/>
    </source>
</evidence>
<dbReference type="Proteomes" id="UP000588586">
    <property type="component" value="Unassembled WGS sequence"/>
</dbReference>
<dbReference type="EMBL" id="JABEPQ010000001">
    <property type="protein sequence ID" value="NNM45324.1"/>
    <property type="molecule type" value="Genomic_DNA"/>
</dbReference>
<comment type="caution">
    <text evidence="2">The sequence shown here is derived from an EMBL/GenBank/DDBJ whole genome shotgun (WGS) entry which is preliminary data.</text>
</comment>
<gene>
    <name evidence="2" type="ORF">HJG52_04805</name>
</gene>
<sequence length="95" mass="10598">MLLGQNPIASVVRFALFLFFIVLLGRLVLEWVQAFARDWRPRGVLLVVAEAIYTVTDPPLKALRKVIPPLTLGAIRLDLAFLALMLITTILMGIL</sequence>
<keyword evidence="1" id="KW-1133">Transmembrane helix</keyword>
<dbReference type="InterPro" id="IPR003425">
    <property type="entry name" value="CCB3/YggT"/>
</dbReference>
<evidence type="ECO:0000313" key="2">
    <source>
        <dbReference type="EMBL" id="NNM45324.1"/>
    </source>
</evidence>
<accession>A0A849HFD8</accession>
<reference evidence="2 3" key="1">
    <citation type="submission" date="2020-04" db="EMBL/GenBank/DDBJ databases">
        <title>Knoellia sp. isolate from air conditioner.</title>
        <authorList>
            <person name="Chea S."/>
            <person name="Kim D.-U."/>
        </authorList>
    </citation>
    <scope>NUCLEOTIDE SEQUENCE [LARGE SCALE GENOMIC DNA]</scope>
    <source>
        <strain evidence="2 3">DB2414S</strain>
    </source>
</reference>
<organism evidence="2 3">
    <name type="scientific">Knoellia koreensis</name>
    <dbReference type="NCBI Taxonomy" id="2730921"/>
    <lineage>
        <taxon>Bacteria</taxon>
        <taxon>Bacillati</taxon>
        <taxon>Actinomycetota</taxon>
        <taxon>Actinomycetes</taxon>
        <taxon>Micrococcales</taxon>
        <taxon>Intrasporangiaceae</taxon>
        <taxon>Knoellia</taxon>
    </lineage>
</organism>
<feature type="transmembrane region" description="Helical" evidence="1">
    <location>
        <begin position="12"/>
        <end position="32"/>
    </location>
</feature>
<keyword evidence="1" id="KW-0812">Transmembrane</keyword>
<protein>
    <submittedName>
        <fullName evidence="2">YggT family protein</fullName>
    </submittedName>
</protein>
<proteinExistence type="predicted"/>
<name>A0A849HFD8_9MICO</name>
<keyword evidence="3" id="KW-1185">Reference proteome</keyword>
<keyword evidence="1" id="KW-0472">Membrane</keyword>